<dbReference type="Gene3D" id="3.50.50.60">
    <property type="entry name" value="FAD/NAD(P)-binding domain"/>
    <property type="match status" value="1"/>
</dbReference>
<reference evidence="1 2" key="1">
    <citation type="submission" date="2021-05" db="EMBL/GenBank/DDBJ databases">
        <authorList>
            <person name="Zhang Z.D."/>
            <person name="Osman G."/>
        </authorList>
    </citation>
    <scope>NUCLEOTIDE SEQUENCE [LARGE SCALE GENOMIC DNA]</scope>
    <source>
        <strain evidence="1 2">KCTC 32217</strain>
    </source>
</reference>
<dbReference type="PANTHER" id="PTHR10668:SF105">
    <property type="entry name" value="DEHYDROGENASE-RELATED"/>
    <property type="match status" value="1"/>
</dbReference>
<dbReference type="EMBL" id="JAHCMY010000006">
    <property type="protein sequence ID" value="MBS9524791.1"/>
    <property type="molecule type" value="Genomic_DNA"/>
</dbReference>
<dbReference type="Proteomes" id="UP001319104">
    <property type="component" value="Unassembled WGS sequence"/>
</dbReference>
<keyword evidence="2" id="KW-1185">Reference proteome</keyword>
<dbReference type="AlphaFoldDB" id="A0AAP2CHG8"/>
<dbReference type="PANTHER" id="PTHR10668">
    <property type="entry name" value="PHYTOENE DEHYDROGENASE"/>
    <property type="match status" value="1"/>
</dbReference>
<evidence type="ECO:0000313" key="1">
    <source>
        <dbReference type="EMBL" id="MBS9524791.1"/>
    </source>
</evidence>
<name>A0AAP2CHG8_9BACT</name>
<dbReference type="Pfam" id="PF13450">
    <property type="entry name" value="NAD_binding_8"/>
    <property type="match status" value="1"/>
</dbReference>
<dbReference type="RefSeq" id="WP_213945652.1">
    <property type="nucleotide sequence ID" value="NZ_JAHCMY010000006.1"/>
</dbReference>
<sequence length="474" mass="52202">MSKHLDAIVVGSGPNGLAAAIYLQQKGLSTAIYEQASEVGGACRSGELTLPGYIHDLGSAIHPLGMASPFFKTLPLDEYGLEWVYPDIPFAHPFADGSGIAAYQDIDQTARQLGRDQHTYFEMMNWLTENWADLEGDILSPMKLPNHPIKMGRFGMSALLPVTTFSNLFFKEEKTRAFFYGAAAHSTLPLTKLASASFGLVLHGVAHKYGWPFPRGGAKNIAESLAAYYRSMGGIVFRDSPIQDINELPRAEAYLFDLTPKQLLNIKGTNFGEGYRKRLENYKYGKGVFKIDWALSEPIPFLSEECRKAGTIHFGYSTKEIENSARRSGKGYVTPDPYVLLAQHTIFDSSRAPKGKHTAWAYCHVPNGDETDMTPFIEAQIEKAAPGFKDLILARHTQTTSQMEAWNPNLVGGDINGGLQDISQLFTRPVASFTPYNTPDKRVYICSSSTPPGGGVHGMCGYNAAEKAYSDHFK</sequence>
<evidence type="ECO:0000313" key="2">
    <source>
        <dbReference type="Proteomes" id="UP001319104"/>
    </source>
</evidence>
<dbReference type="InterPro" id="IPR036188">
    <property type="entry name" value="FAD/NAD-bd_sf"/>
</dbReference>
<gene>
    <name evidence="1" type="ORF">KI659_12295</name>
</gene>
<dbReference type="PRINTS" id="PR00420">
    <property type="entry name" value="RNGMNOXGNASE"/>
</dbReference>
<organism evidence="1 2">
    <name type="scientific">Litoribacter ruber</name>
    <dbReference type="NCBI Taxonomy" id="702568"/>
    <lineage>
        <taxon>Bacteria</taxon>
        <taxon>Pseudomonadati</taxon>
        <taxon>Bacteroidota</taxon>
        <taxon>Cytophagia</taxon>
        <taxon>Cytophagales</taxon>
        <taxon>Cyclobacteriaceae</taxon>
        <taxon>Litoribacter</taxon>
    </lineage>
</organism>
<proteinExistence type="predicted"/>
<comment type="caution">
    <text evidence="1">The sequence shown here is derived from an EMBL/GenBank/DDBJ whole genome shotgun (WGS) entry which is preliminary data.</text>
</comment>
<protein>
    <submittedName>
        <fullName evidence="1">NAD(P)/FAD-dependent oxidoreductase</fullName>
    </submittedName>
</protein>
<dbReference type="SUPFAM" id="SSF51905">
    <property type="entry name" value="FAD/NAD(P)-binding domain"/>
    <property type="match status" value="1"/>
</dbReference>
<accession>A0AAP2CHG8</accession>